<gene>
    <name evidence="2" type="ORF">COT63_01155</name>
</gene>
<evidence type="ECO:0000259" key="1">
    <source>
        <dbReference type="SMART" id="SM01321"/>
    </source>
</evidence>
<accession>A0A2H0WRI6</accession>
<dbReference type="Pfam" id="PF01797">
    <property type="entry name" value="Y1_Tnp"/>
    <property type="match status" value="1"/>
</dbReference>
<reference evidence="3" key="1">
    <citation type="submission" date="2017-09" db="EMBL/GenBank/DDBJ databases">
        <title>Depth-based differentiation of microbial function through sediment-hosted aquifers and enrichment of novel symbionts in the deep terrestrial subsurface.</title>
        <authorList>
            <person name="Probst A.J."/>
            <person name="Ladd B."/>
            <person name="Jarett J.K."/>
            <person name="Geller-Mcgrath D.E."/>
            <person name="Sieber C.M.K."/>
            <person name="Emerson J.B."/>
            <person name="Anantharaman K."/>
            <person name="Thomas B.C."/>
            <person name="Malmstrom R."/>
            <person name="Stieglmeier M."/>
            <person name="Klingl A."/>
            <person name="Woyke T."/>
            <person name="Ryan C.M."/>
            <person name="Banfield J.F."/>
        </authorList>
    </citation>
    <scope>NUCLEOTIDE SEQUENCE [LARGE SCALE GENOMIC DNA]</scope>
</reference>
<name>A0A2H0WRI6_9BACT</name>
<dbReference type="PANTHER" id="PTHR34322">
    <property type="entry name" value="TRANSPOSASE, Y1_TNP DOMAIN-CONTAINING"/>
    <property type="match status" value="1"/>
</dbReference>
<dbReference type="SUPFAM" id="SSF143422">
    <property type="entry name" value="Transposase IS200-like"/>
    <property type="match status" value="1"/>
</dbReference>
<dbReference type="AlphaFoldDB" id="A0A2H0WRI6"/>
<dbReference type="GO" id="GO:0006313">
    <property type="term" value="P:DNA transposition"/>
    <property type="evidence" value="ECO:0007669"/>
    <property type="project" value="InterPro"/>
</dbReference>
<dbReference type="InterPro" id="IPR002686">
    <property type="entry name" value="Transposase_17"/>
</dbReference>
<dbReference type="GO" id="GO:0003677">
    <property type="term" value="F:DNA binding"/>
    <property type="evidence" value="ECO:0007669"/>
    <property type="project" value="InterPro"/>
</dbReference>
<feature type="domain" description="Transposase IS200-like" evidence="1">
    <location>
        <begin position="7"/>
        <end position="151"/>
    </location>
</feature>
<sequence length="221" mass="26240">MRKIVFANDEIYHIFNRGIEKKATFTDKREYKRAHLTLDFYRFKNPALRLSKVLDLEASLREEFFSHLKKEGTKLVEILSYCLMPNHFHLLVKQLQEQGIKIFLSNFSNSYTRYFNTKHKRIGSLFQGIFKAVRIEDNEQLIHVSRYIHLNPIVSFIVKKENLANYDWSSLPEYLGKKEEGICAKELILSSFSSIKKYQDFVYDQIDYAKKLESVKHLTLE</sequence>
<dbReference type="InterPro" id="IPR036515">
    <property type="entry name" value="Transposase_17_sf"/>
</dbReference>
<evidence type="ECO:0000313" key="2">
    <source>
        <dbReference type="EMBL" id="PIS15225.1"/>
    </source>
</evidence>
<dbReference type="PANTHER" id="PTHR34322:SF2">
    <property type="entry name" value="TRANSPOSASE IS200-LIKE DOMAIN-CONTAINING PROTEIN"/>
    <property type="match status" value="1"/>
</dbReference>
<dbReference type="SMART" id="SM01321">
    <property type="entry name" value="Y1_Tnp"/>
    <property type="match status" value="1"/>
</dbReference>
<evidence type="ECO:0000313" key="3">
    <source>
        <dbReference type="Proteomes" id="UP000231282"/>
    </source>
</evidence>
<dbReference type="Gene3D" id="3.30.70.1290">
    <property type="entry name" value="Transposase IS200-like"/>
    <property type="match status" value="1"/>
</dbReference>
<dbReference type="Proteomes" id="UP000231282">
    <property type="component" value="Unassembled WGS sequence"/>
</dbReference>
<comment type="caution">
    <text evidence="2">The sequence shown here is derived from an EMBL/GenBank/DDBJ whole genome shotgun (WGS) entry which is preliminary data.</text>
</comment>
<proteinExistence type="predicted"/>
<protein>
    <recommendedName>
        <fullName evidence="1">Transposase IS200-like domain-containing protein</fullName>
    </recommendedName>
</protein>
<dbReference type="GO" id="GO:0004803">
    <property type="term" value="F:transposase activity"/>
    <property type="evidence" value="ECO:0007669"/>
    <property type="project" value="InterPro"/>
</dbReference>
<organism evidence="2 3">
    <name type="scientific">Candidatus Shapirobacteria bacterium CG09_land_8_20_14_0_10_38_17</name>
    <dbReference type="NCBI Taxonomy" id="1974884"/>
    <lineage>
        <taxon>Bacteria</taxon>
        <taxon>Candidatus Shapironibacteriota</taxon>
    </lineage>
</organism>
<dbReference type="EMBL" id="PEZH01000020">
    <property type="protein sequence ID" value="PIS15225.1"/>
    <property type="molecule type" value="Genomic_DNA"/>
</dbReference>